<gene>
    <name evidence="3" type="ORF">FYJ85_08110</name>
</gene>
<feature type="region of interest" description="Disordered" evidence="1">
    <location>
        <begin position="266"/>
        <end position="339"/>
    </location>
</feature>
<dbReference type="AlphaFoldDB" id="A0A844G3B0"/>
<evidence type="ECO:0000256" key="1">
    <source>
        <dbReference type="SAM" id="MobiDB-lite"/>
    </source>
</evidence>
<protein>
    <submittedName>
        <fullName evidence="3">Stage 0 sporulation protein</fullName>
    </submittedName>
</protein>
<feature type="domain" description="PSP1 C-terminal" evidence="2">
    <location>
        <begin position="60"/>
        <end position="146"/>
    </location>
</feature>
<organism evidence="3 4">
    <name type="scientific">Victivallis lenta</name>
    <dbReference type="NCBI Taxonomy" id="2606640"/>
    <lineage>
        <taxon>Bacteria</taxon>
        <taxon>Pseudomonadati</taxon>
        <taxon>Lentisphaerota</taxon>
        <taxon>Lentisphaeria</taxon>
        <taxon>Victivallales</taxon>
        <taxon>Victivallaceae</taxon>
        <taxon>Victivallis</taxon>
    </lineage>
</organism>
<dbReference type="NCBIfam" id="NF041131">
    <property type="entry name" value="RicT_YaaT_fam"/>
    <property type="match status" value="1"/>
</dbReference>
<dbReference type="InterPro" id="IPR047767">
    <property type="entry name" value="PSP1-like"/>
</dbReference>
<reference evidence="3 4" key="1">
    <citation type="submission" date="2019-08" db="EMBL/GenBank/DDBJ databases">
        <title>In-depth cultivation of the pig gut microbiome towards novel bacterial diversity and tailored functional studies.</title>
        <authorList>
            <person name="Wylensek D."/>
            <person name="Hitch T.C.A."/>
            <person name="Clavel T."/>
        </authorList>
    </citation>
    <scope>NUCLEOTIDE SEQUENCE [LARGE SCALE GENOMIC DNA]</scope>
    <source>
        <strain evidence="3 4">BBE-744-WT-12</strain>
    </source>
</reference>
<name>A0A844G3B0_9BACT</name>
<dbReference type="PANTHER" id="PTHR43830">
    <property type="entry name" value="PROTEIN PSP1"/>
    <property type="match status" value="1"/>
</dbReference>
<evidence type="ECO:0000259" key="2">
    <source>
        <dbReference type="PROSITE" id="PS51411"/>
    </source>
</evidence>
<sequence>MDRLLVIKLDNGSTLEAKAPAELEVKPHDTCVFRRDFYTDAGEVVREVAEPPESTNWAELPTVQHIADNRELAAANDNYMRSRGAMRTARELVGNLGLAMKLLNAHYSLDGKLVVIQFSADGRVDFRELVKELSRALCTRIELRQIGVRDETGIYGGIAVCGQRLCCCRFLKEFNSINVKMAKEQDLSLTPATISGACGRLKCCLKYEHEGYQELEREMPKRGNWCETPQGRGRVCDRNLLTQKVSIQLESGNIVHFHRSEVTIHVPEQRPRIVSERQQGRERRDGGSGNGRENRDSRPRGSGNGVQKGRGVRDNRPPREEARRPEESPRAEENAPREK</sequence>
<dbReference type="Pfam" id="PF04468">
    <property type="entry name" value="PSP1"/>
    <property type="match status" value="1"/>
</dbReference>
<keyword evidence="4" id="KW-1185">Reference proteome</keyword>
<dbReference type="EMBL" id="VUNS01000007">
    <property type="protein sequence ID" value="MST97008.1"/>
    <property type="molecule type" value="Genomic_DNA"/>
</dbReference>
<dbReference type="PANTHER" id="PTHR43830:SF3">
    <property type="entry name" value="PROTEIN PSP1"/>
    <property type="match status" value="1"/>
</dbReference>
<evidence type="ECO:0000313" key="4">
    <source>
        <dbReference type="Proteomes" id="UP000435649"/>
    </source>
</evidence>
<dbReference type="PROSITE" id="PS51411">
    <property type="entry name" value="PSP1_C"/>
    <property type="match status" value="1"/>
</dbReference>
<dbReference type="GO" id="GO:0005737">
    <property type="term" value="C:cytoplasm"/>
    <property type="evidence" value="ECO:0007669"/>
    <property type="project" value="TreeGrafter"/>
</dbReference>
<dbReference type="InterPro" id="IPR007557">
    <property type="entry name" value="PSP1_C"/>
</dbReference>
<proteinExistence type="predicted"/>
<accession>A0A844G3B0</accession>
<feature type="compositionally biased region" description="Basic and acidic residues" evidence="1">
    <location>
        <begin position="266"/>
        <end position="299"/>
    </location>
</feature>
<comment type="caution">
    <text evidence="3">The sequence shown here is derived from an EMBL/GenBank/DDBJ whole genome shotgun (WGS) entry which is preliminary data.</text>
</comment>
<dbReference type="RefSeq" id="WP_106053673.1">
    <property type="nucleotide sequence ID" value="NZ_CALXOB010000022.1"/>
</dbReference>
<feature type="compositionally biased region" description="Basic and acidic residues" evidence="1">
    <location>
        <begin position="311"/>
        <end position="339"/>
    </location>
</feature>
<dbReference type="Proteomes" id="UP000435649">
    <property type="component" value="Unassembled WGS sequence"/>
</dbReference>
<evidence type="ECO:0000313" key="3">
    <source>
        <dbReference type="EMBL" id="MST97008.1"/>
    </source>
</evidence>